<evidence type="ECO:0000256" key="3">
    <source>
        <dbReference type="ARBA" id="ARBA00023002"/>
    </source>
</evidence>
<dbReference type="AlphaFoldDB" id="A0A2V4YB12"/>
<evidence type="ECO:0000256" key="1">
    <source>
        <dbReference type="ARBA" id="ARBA00007730"/>
    </source>
</evidence>
<dbReference type="Proteomes" id="UP000248054">
    <property type="component" value="Unassembled WGS sequence"/>
</dbReference>
<comment type="caution">
    <text evidence="5">The sequence shown here is derived from an EMBL/GenBank/DDBJ whole genome shotgun (WGS) entry which is preliminary data.</text>
</comment>
<gene>
    <name evidence="5" type="ORF">DFQ11_10619</name>
</gene>
<protein>
    <submittedName>
        <fullName evidence="5">Aspartate beta-hydroxylase/beta-hydroxylase</fullName>
    </submittedName>
</protein>
<dbReference type="Gene3D" id="2.60.120.330">
    <property type="entry name" value="B-lactam Antibiotic, Isopenicillin N Synthase, Chain"/>
    <property type="match status" value="1"/>
</dbReference>
<evidence type="ECO:0000259" key="4">
    <source>
        <dbReference type="Pfam" id="PF05118"/>
    </source>
</evidence>
<reference evidence="5 6" key="1">
    <citation type="submission" date="2018-06" db="EMBL/GenBank/DDBJ databases">
        <title>Genomic Encyclopedia of Type Strains, Phase III (KMG-III): the genomes of soil and plant-associated and newly described type strains.</title>
        <authorList>
            <person name="Whitman W."/>
        </authorList>
    </citation>
    <scope>NUCLEOTIDE SEQUENCE [LARGE SCALE GENOMIC DNA]</scope>
    <source>
        <strain evidence="5 6">CECT 7945</strain>
    </source>
</reference>
<accession>A0A2V4YB12</accession>
<dbReference type="InterPro" id="IPR051821">
    <property type="entry name" value="Asp/Asn_beta-hydroxylase"/>
</dbReference>
<organism evidence="5 6">
    <name type="scientific">Winogradskyella epiphytica</name>
    <dbReference type="NCBI Taxonomy" id="262005"/>
    <lineage>
        <taxon>Bacteria</taxon>
        <taxon>Pseudomonadati</taxon>
        <taxon>Bacteroidota</taxon>
        <taxon>Flavobacteriia</taxon>
        <taxon>Flavobacteriales</taxon>
        <taxon>Flavobacteriaceae</taxon>
        <taxon>Winogradskyella</taxon>
    </lineage>
</organism>
<feature type="domain" description="Aspartyl/asparaginy/proline hydroxylase" evidence="4">
    <location>
        <begin position="45"/>
        <end position="203"/>
    </location>
</feature>
<proteinExistence type="inferred from homology"/>
<dbReference type="InterPro" id="IPR027443">
    <property type="entry name" value="IPNS-like_sf"/>
</dbReference>
<dbReference type="InterPro" id="IPR007803">
    <property type="entry name" value="Asp/Arg/Pro-Hydrxlase"/>
</dbReference>
<keyword evidence="6" id="KW-1185">Reference proteome</keyword>
<name>A0A2V4YB12_9FLAO</name>
<keyword evidence="3" id="KW-0560">Oxidoreductase</keyword>
<dbReference type="GO" id="GO:0016020">
    <property type="term" value="C:membrane"/>
    <property type="evidence" value="ECO:0007669"/>
    <property type="project" value="TreeGrafter"/>
</dbReference>
<dbReference type="PANTHER" id="PTHR46332:SF5">
    <property type="entry name" value="ASPARTATE BETA-HYDROXYLASE DOMAIN CONTAINING 2"/>
    <property type="match status" value="1"/>
</dbReference>
<keyword evidence="2" id="KW-0223">Dioxygenase</keyword>
<dbReference type="RefSeq" id="WP_110476093.1">
    <property type="nucleotide sequence ID" value="NZ_BMWQ01000006.1"/>
</dbReference>
<sequence length="246" mass="28985">MNLRTVTINYIMKIGNSVISRYDGGPQRPVILDIKRIFPELSLIEERFQTIKAEYENVNEHFDIPAYHEIEQRIYAISGRIEQNLKWKVFLLYYSGETIDLANELCPKTCALLEEVPNIYKAFFSVLEPGKSIPAHHGPYRGYLRYHLGIKVPKESPPSFRLKDQIYHWKEKEGLLFDDTWDHEVINKSNEERVVLIIDLLRPLPYLPNQINRFIANFLLKKVRIEKVLKDVTKLNKSRKKPLNHL</sequence>
<comment type="similarity">
    <text evidence="1">Belongs to the aspartyl/asparaginyl beta-hydroxylase family.</text>
</comment>
<evidence type="ECO:0000313" key="6">
    <source>
        <dbReference type="Proteomes" id="UP000248054"/>
    </source>
</evidence>
<dbReference type="PANTHER" id="PTHR46332">
    <property type="entry name" value="ASPARTATE BETA-HYDROXYLASE DOMAIN-CONTAINING PROTEIN 2"/>
    <property type="match status" value="1"/>
</dbReference>
<dbReference type="EMBL" id="QJTD01000006">
    <property type="protein sequence ID" value="PYE80222.1"/>
    <property type="molecule type" value="Genomic_DNA"/>
</dbReference>
<evidence type="ECO:0000313" key="5">
    <source>
        <dbReference type="EMBL" id="PYE80222.1"/>
    </source>
</evidence>
<dbReference type="GO" id="GO:0051213">
    <property type="term" value="F:dioxygenase activity"/>
    <property type="evidence" value="ECO:0007669"/>
    <property type="project" value="UniProtKB-KW"/>
</dbReference>
<dbReference type="OrthoDB" id="21665at2"/>
<dbReference type="Pfam" id="PF05118">
    <property type="entry name" value="Asp_Arg_Hydrox"/>
    <property type="match status" value="1"/>
</dbReference>
<evidence type="ECO:0000256" key="2">
    <source>
        <dbReference type="ARBA" id="ARBA00022964"/>
    </source>
</evidence>
<dbReference type="SUPFAM" id="SSF51197">
    <property type="entry name" value="Clavaminate synthase-like"/>
    <property type="match status" value="1"/>
</dbReference>